<comment type="caution">
    <text evidence="1">The sequence shown here is derived from an EMBL/GenBank/DDBJ whole genome shotgun (WGS) entry which is preliminary data.</text>
</comment>
<gene>
    <name evidence="1" type="ORF">P3W85_20720</name>
</gene>
<proteinExistence type="predicted"/>
<protein>
    <recommendedName>
        <fullName evidence="3">Alginate export domain-containing protein</fullName>
    </recommendedName>
</protein>
<reference evidence="1 2" key="1">
    <citation type="submission" date="2023-03" db="EMBL/GenBank/DDBJ databases">
        <title>Draft assemblies of triclosan tolerant bacteria isolated from returned activated sludge.</title>
        <authorList>
            <person name="Van Hamelsveld S."/>
        </authorList>
    </citation>
    <scope>NUCLEOTIDE SEQUENCE [LARGE SCALE GENOMIC DNA]</scope>
    <source>
        <strain evidence="1 2">GW210010_S58</strain>
    </source>
</reference>
<organism evidence="1 2">
    <name type="scientific">Cupriavidus basilensis</name>
    <dbReference type="NCBI Taxonomy" id="68895"/>
    <lineage>
        <taxon>Bacteria</taxon>
        <taxon>Pseudomonadati</taxon>
        <taxon>Pseudomonadota</taxon>
        <taxon>Betaproteobacteria</taxon>
        <taxon>Burkholderiales</taxon>
        <taxon>Burkholderiaceae</taxon>
        <taxon>Cupriavidus</taxon>
    </lineage>
</organism>
<evidence type="ECO:0008006" key="3">
    <source>
        <dbReference type="Google" id="ProtNLM"/>
    </source>
</evidence>
<accession>A0ABT6ARZ5</accession>
<keyword evidence="2" id="KW-1185">Reference proteome</keyword>
<dbReference type="EMBL" id="JARJLM010000351">
    <property type="protein sequence ID" value="MDF3835360.1"/>
    <property type="molecule type" value="Genomic_DNA"/>
</dbReference>
<evidence type="ECO:0000313" key="2">
    <source>
        <dbReference type="Proteomes" id="UP001216674"/>
    </source>
</evidence>
<evidence type="ECO:0000313" key="1">
    <source>
        <dbReference type="EMBL" id="MDF3835360.1"/>
    </source>
</evidence>
<name>A0ABT6ARZ5_9BURK</name>
<sequence length="353" mass="40080">MFAESPEDPNQARDTAAVLLNPVWKARFGSDEAWELEMSPYARIDARDKAARYVDLRVASLEFRERSQMFRVGFDNVFWGVAESNHLVDIINQVDPRADVELEAKLGQPMVSYTRFLDSYGRVEVFWLPYFRPRPGIGEKGRQRLEVIPESQQTHGLGRLLRSDDWAVRWSGQIASADVGLYFFKGVGREPDFSRSTEGDYHATRQLGMTLQLPQGSMLWKLEALRRSGQGRTFNAYVAGGEYTIARPSGDLGLLLEWSQDFRDGSAPPSRFARSLFGGVRYRVSESGDGEILFGVLHDLRHNTRSYKVEFSRRLSDHVKLGLVARKFVAPADSPFAALRRDANVQMTLSWSF</sequence>
<dbReference type="Proteomes" id="UP001216674">
    <property type="component" value="Unassembled WGS sequence"/>
</dbReference>